<organism evidence="2 3">
    <name type="scientific">Spirosoma utsteinense</name>
    <dbReference type="NCBI Taxonomy" id="2585773"/>
    <lineage>
        <taxon>Bacteria</taxon>
        <taxon>Pseudomonadati</taxon>
        <taxon>Bacteroidota</taxon>
        <taxon>Cytophagia</taxon>
        <taxon>Cytophagales</taxon>
        <taxon>Cytophagaceae</taxon>
        <taxon>Spirosoma</taxon>
    </lineage>
</organism>
<evidence type="ECO:0000313" key="2">
    <source>
        <dbReference type="EMBL" id="MBC3790014.1"/>
    </source>
</evidence>
<proteinExistence type="predicted"/>
<feature type="domain" description="HD/PDEase" evidence="1">
    <location>
        <begin position="22"/>
        <end position="136"/>
    </location>
</feature>
<gene>
    <name evidence="2" type="ORF">FH603_498</name>
</gene>
<dbReference type="Proteomes" id="UP000700732">
    <property type="component" value="Unassembled WGS sequence"/>
</dbReference>
<reference evidence="2 3" key="1">
    <citation type="submission" date="2019-06" db="EMBL/GenBank/DDBJ databases">
        <title>Spirosoma utsteinense sp. nov. isolated from Antarctic ice-free soils.</title>
        <authorList>
            <person name="Tahon G."/>
        </authorList>
    </citation>
    <scope>NUCLEOTIDE SEQUENCE [LARGE SCALE GENOMIC DNA]</scope>
    <source>
        <strain evidence="2 3">LMG 31447</strain>
    </source>
</reference>
<comment type="caution">
    <text evidence="2">The sequence shown here is derived from an EMBL/GenBank/DDBJ whole genome shotgun (WGS) entry which is preliminary data.</text>
</comment>
<name>A0ABR6W0C2_9BACT</name>
<dbReference type="RefSeq" id="WP_186735685.1">
    <property type="nucleotide sequence ID" value="NZ_VFIA01000002.1"/>
</dbReference>
<keyword evidence="3" id="KW-1185">Reference proteome</keyword>
<dbReference type="SUPFAM" id="SSF109604">
    <property type="entry name" value="HD-domain/PDEase-like"/>
    <property type="match status" value="1"/>
</dbReference>
<dbReference type="InterPro" id="IPR003607">
    <property type="entry name" value="HD/PDEase_dom"/>
</dbReference>
<dbReference type="InterPro" id="IPR006674">
    <property type="entry name" value="HD_domain"/>
</dbReference>
<evidence type="ECO:0000313" key="3">
    <source>
        <dbReference type="Proteomes" id="UP000700732"/>
    </source>
</evidence>
<dbReference type="Gene3D" id="1.10.3210.10">
    <property type="entry name" value="Hypothetical protein af1432"/>
    <property type="match status" value="1"/>
</dbReference>
<sequence>MNVADIKQFIVSVLATELSPTLYYHGLHHVLDVVEAADRIARAECITDTESLDLLRTAALFHDVGFLSTYKGHEEVGCTYVQRVLPDFGYEPEQIRAICGMIMATRIPQEPRTKLEEILCDADLDYLGRDDFEPIAHSLYKELMAREMVTDELVWNRIQVNFLGNHHYWTPTAIATRQAVKEKHLDTLKLLVGV</sequence>
<dbReference type="SMART" id="SM00471">
    <property type="entry name" value="HDc"/>
    <property type="match status" value="1"/>
</dbReference>
<dbReference type="CDD" id="cd00077">
    <property type="entry name" value="HDc"/>
    <property type="match status" value="1"/>
</dbReference>
<protein>
    <submittedName>
        <fullName evidence="2">Metal-dependent HD superfamily phosphohydrolase</fullName>
    </submittedName>
</protein>
<accession>A0ABR6W0C2</accession>
<dbReference type="EMBL" id="VFIA01000002">
    <property type="protein sequence ID" value="MBC3790014.1"/>
    <property type="molecule type" value="Genomic_DNA"/>
</dbReference>
<evidence type="ECO:0000259" key="1">
    <source>
        <dbReference type="SMART" id="SM00471"/>
    </source>
</evidence>
<dbReference type="Pfam" id="PF01966">
    <property type="entry name" value="HD"/>
    <property type="match status" value="1"/>
</dbReference>